<protein>
    <submittedName>
        <fullName evidence="2">Uncharacterized protein</fullName>
    </submittedName>
</protein>
<dbReference type="EMBL" id="MFDT01000069">
    <property type="protein sequence ID" value="OGE64313.1"/>
    <property type="molecule type" value="Genomic_DNA"/>
</dbReference>
<evidence type="ECO:0000313" key="2">
    <source>
        <dbReference type="EMBL" id="OGE64313.1"/>
    </source>
</evidence>
<keyword evidence="1" id="KW-0175">Coiled coil</keyword>
<dbReference type="AlphaFoldDB" id="A0A1F5MG32"/>
<dbReference type="Proteomes" id="UP000178859">
    <property type="component" value="Unassembled WGS sequence"/>
</dbReference>
<comment type="caution">
    <text evidence="2">The sequence shown here is derived from an EMBL/GenBank/DDBJ whole genome shotgun (WGS) entry which is preliminary data.</text>
</comment>
<organism evidence="2 3">
    <name type="scientific">Candidatus Daviesbacteria bacterium RIFCSPLOWO2_02_FULL_36_7</name>
    <dbReference type="NCBI Taxonomy" id="1797792"/>
    <lineage>
        <taxon>Bacteria</taxon>
        <taxon>Candidatus Daviesiibacteriota</taxon>
    </lineage>
</organism>
<feature type="coiled-coil region" evidence="1">
    <location>
        <begin position="87"/>
        <end position="114"/>
    </location>
</feature>
<name>A0A1F5MG32_9BACT</name>
<evidence type="ECO:0000313" key="3">
    <source>
        <dbReference type="Proteomes" id="UP000178859"/>
    </source>
</evidence>
<evidence type="ECO:0000256" key="1">
    <source>
        <dbReference type="SAM" id="Coils"/>
    </source>
</evidence>
<gene>
    <name evidence="2" type="ORF">A3I48_02855</name>
</gene>
<proteinExistence type="predicted"/>
<sequence length="150" mass="17619">MLFKAIFRYDGYPMDGNDAVLLVKIEEMIKTHTAQIDSLQEEITKRRDMVNDVFTNDETYQEHDKITKEAARIRSNTRKEIQKRPEVADLVNKLKDLKLEQKELREGLSDYLREYQRLSGSNEIKGEDGQIREIVFVAKLIKKSANFKPR</sequence>
<reference evidence="2 3" key="1">
    <citation type="journal article" date="2016" name="Nat. Commun.">
        <title>Thousands of microbial genomes shed light on interconnected biogeochemical processes in an aquifer system.</title>
        <authorList>
            <person name="Anantharaman K."/>
            <person name="Brown C.T."/>
            <person name="Hug L.A."/>
            <person name="Sharon I."/>
            <person name="Castelle C.J."/>
            <person name="Probst A.J."/>
            <person name="Thomas B.C."/>
            <person name="Singh A."/>
            <person name="Wilkins M.J."/>
            <person name="Karaoz U."/>
            <person name="Brodie E.L."/>
            <person name="Williams K.H."/>
            <person name="Hubbard S.S."/>
            <person name="Banfield J.F."/>
        </authorList>
    </citation>
    <scope>NUCLEOTIDE SEQUENCE [LARGE SCALE GENOMIC DNA]</scope>
</reference>
<accession>A0A1F5MG32</accession>